<dbReference type="GO" id="GO:0019825">
    <property type="term" value="F:oxygen binding"/>
    <property type="evidence" value="ECO:0007669"/>
    <property type="project" value="InterPro"/>
</dbReference>
<dbReference type="Proteomes" id="UP000677265">
    <property type="component" value="Unassembled WGS sequence"/>
</dbReference>
<keyword evidence="7" id="KW-1185">Reference proteome</keyword>
<accession>A0A942Y786</accession>
<gene>
    <name evidence="6" type="ORF">KHB02_003975</name>
    <name evidence="5" type="ORF">KHB02_00450</name>
</gene>
<dbReference type="RefSeq" id="WP_213139894.1">
    <property type="nucleotide sequence ID" value="NZ_JAGYPE020000004.1"/>
</dbReference>
<name>A0A942Y786_9BACI</name>
<dbReference type="GO" id="GO:0020037">
    <property type="term" value="F:heme binding"/>
    <property type="evidence" value="ECO:0007669"/>
    <property type="project" value="InterPro"/>
</dbReference>
<evidence type="ECO:0000256" key="1">
    <source>
        <dbReference type="ARBA" id="ARBA00022448"/>
    </source>
</evidence>
<evidence type="ECO:0000256" key="2">
    <source>
        <dbReference type="ARBA" id="ARBA00022617"/>
    </source>
</evidence>
<evidence type="ECO:0000313" key="5">
    <source>
        <dbReference type="EMBL" id="MBS4179845.1"/>
    </source>
</evidence>
<sequence length="115" mass="14161">MSQILDQEKVNEFVDRFYDRLMKDDYYINMFKERNVDIEQLKNRQRTFINRLVSEETTHDHENQVKDRHPFQIAPERAEMWFINMKETINEMDWDSASKGRLIEKVEFLLNKMVK</sequence>
<dbReference type="EMBL" id="JAGYPE020000004">
    <property type="protein sequence ID" value="MCH6264680.1"/>
    <property type="molecule type" value="Genomic_DNA"/>
</dbReference>
<dbReference type="InterPro" id="IPR012292">
    <property type="entry name" value="Globin/Proto"/>
</dbReference>
<evidence type="ECO:0000313" key="6">
    <source>
        <dbReference type="EMBL" id="MCH6264680.1"/>
    </source>
</evidence>
<keyword evidence="2" id="KW-0349">Heme</keyword>
<keyword evidence="4" id="KW-0408">Iron</keyword>
<evidence type="ECO:0000256" key="3">
    <source>
        <dbReference type="ARBA" id="ARBA00022723"/>
    </source>
</evidence>
<reference evidence="5" key="1">
    <citation type="submission" date="2021-05" db="EMBL/GenBank/DDBJ databases">
        <title>Novel Bacillus species.</title>
        <authorList>
            <person name="Liu G."/>
        </authorList>
    </citation>
    <scope>NUCLEOTIDE SEQUENCE</scope>
    <source>
        <strain evidence="5 7">FJAT-50051</strain>
    </source>
</reference>
<dbReference type="Gene3D" id="1.10.490.10">
    <property type="entry name" value="Globins"/>
    <property type="match status" value="1"/>
</dbReference>
<protein>
    <recommendedName>
        <fullName evidence="8">Globin-sensor domain-containing protein</fullName>
    </recommendedName>
</protein>
<proteinExistence type="predicted"/>
<keyword evidence="1" id="KW-0813">Transport</keyword>
<evidence type="ECO:0000256" key="4">
    <source>
        <dbReference type="ARBA" id="ARBA00023004"/>
    </source>
</evidence>
<dbReference type="Pfam" id="PF01152">
    <property type="entry name" value="Bac_globin"/>
    <property type="match status" value="1"/>
</dbReference>
<dbReference type="AlphaFoldDB" id="A0A942Y786"/>
<dbReference type="EMBL" id="JAGYPE010000001">
    <property type="protein sequence ID" value="MBS4179845.1"/>
    <property type="molecule type" value="Genomic_DNA"/>
</dbReference>
<dbReference type="SUPFAM" id="SSF46458">
    <property type="entry name" value="Globin-like"/>
    <property type="match status" value="1"/>
</dbReference>
<keyword evidence="3" id="KW-0479">Metal-binding</keyword>
<organism evidence="5">
    <name type="scientific">Neobacillus citreus</name>
    <dbReference type="NCBI Taxonomy" id="2833578"/>
    <lineage>
        <taxon>Bacteria</taxon>
        <taxon>Bacillati</taxon>
        <taxon>Bacillota</taxon>
        <taxon>Bacilli</taxon>
        <taxon>Bacillales</taxon>
        <taxon>Bacillaceae</taxon>
        <taxon>Neobacillus</taxon>
    </lineage>
</organism>
<dbReference type="GO" id="GO:0046872">
    <property type="term" value="F:metal ion binding"/>
    <property type="evidence" value="ECO:0007669"/>
    <property type="project" value="UniProtKB-KW"/>
</dbReference>
<dbReference type="InterPro" id="IPR001486">
    <property type="entry name" value="Hemoglobin_trunc"/>
</dbReference>
<comment type="caution">
    <text evidence="5">The sequence shown here is derived from an EMBL/GenBank/DDBJ whole genome shotgun (WGS) entry which is preliminary data.</text>
</comment>
<dbReference type="InterPro" id="IPR009050">
    <property type="entry name" value="Globin-like_sf"/>
</dbReference>
<evidence type="ECO:0008006" key="8">
    <source>
        <dbReference type="Google" id="ProtNLM"/>
    </source>
</evidence>
<evidence type="ECO:0000313" key="7">
    <source>
        <dbReference type="Proteomes" id="UP000677265"/>
    </source>
</evidence>